<evidence type="ECO:0000313" key="1">
    <source>
        <dbReference type="EMBL" id="EDN98098.1"/>
    </source>
</evidence>
<dbReference type="GeneID" id="5482139"/>
<dbReference type="KEGG" id="ssl:SS1G_12955"/>
<dbReference type="AlphaFoldDB" id="A7F5S7"/>
<name>A7F5S7_SCLS1</name>
<organism evidence="1 2">
    <name type="scientific">Sclerotinia sclerotiorum (strain ATCC 18683 / 1980 / Ss-1)</name>
    <name type="common">White mold</name>
    <name type="synonym">Whetzelinia sclerotiorum</name>
    <dbReference type="NCBI Taxonomy" id="665079"/>
    <lineage>
        <taxon>Eukaryota</taxon>
        <taxon>Fungi</taxon>
        <taxon>Dikarya</taxon>
        <taxon>Ascomycota</taxon>
        <taxon>Pezizomycotina</taxon>
        <taxon>Leotiomycetes</taxon>
        <taxon>Helotiales</taxon>
        <taxon>Sclerotiniaceae</taxon>
        <taxon>Sclerotinia</taxon>
    </lineage>
</organism>
<proteinExistence type="predicted"/>
<protein>
    <submittedName>
        <fullName evidence="1">Uncharacterized protein</fullName>
    </submittedName>
</protein>
<accession>A7F5S7</accession>
<dbReference type="Proteomes" id="UP000001312">
    <property type="component" value="Unassembled WGS sequence"/>
</dbReference>
<gene>
    <name evidence="1" type="ORF">SS1G_12955</name>
</gene>
<keyword evidence="2" id="KW-1185">Reference proteome</keyword>
<dbReference type="EMBL" id="CH476643">
    <property type="protein sequence ID" value="EDN98098.1"/>
    <property type="molecule type" value="Genomic_DNA"/>
</dbReference>
<dbReference type="InParanoid" id="A7F5S7"/>
<evidence type="ECO:0000313" key="2">
    <source>
        <dbReference type="Proteomes" id="UP000001312"/>
    </source>
</evidence>
<reference evidence="2" key="1">
    <citation type="journal article" date="2011" name="PLoS Genet.">
        <title>Genomic analysis of the necrotrophic fungal pathogens Sclerotinia sclerotiorum and Botrytis cinerea.</title>
        <authorList>
            <person name="Amselem J."/>
            <person name="Cuomo C.A."/>
            <person name="van Kan J.A."/>
            <person name="Viaud M."/>
            <person name="Benito E.P."/>
            <person name="Couloux A."/>
            <person name="Coutinho P.M."/>
            <person name="de Vries R.P."/>
            <person name="Dyer P.S."/>
            <person name="Fillinger S."/>
            <person name="Fournier E."/>
            <person name="Gout L."/>
            <person name="Hahn M."/>
            <person name="Kohn L."/>
            <person name="Lapalu N."/>
            <person name="Plummer K.M."/>
            <person name="Pradier J.M."/>
            <person name="Quevillon E."/>
            <person name="Sharon A."/>
            <person name="Simon A."/>
            <person name="ten Have A."/>
            <person name="Tudzynski B."/>
            <person name="Tudzynski P."/>
            <person name="Wincker P."/>
            <person name="Andrew M."/>
            <person name="Anthouard V."/>
            <person name="Beever R.E."/>
            <person name="Beffa R."/>
            <person name="Benoit I."/>
            <person name="Bouzid O."/>
            <person name="Brault B."/>
            <person name="Chen Z."/>
            <person name="Choquer M."/>
            <person name="Collemare J."/>
            <person name="Cotton P."/>
            <person name="Danchin E.G."/>
            <person name="Da Silva C."/>
            <person name="Gautier A."/>
            <person name="Giraud C."/>
            <person name="Giraud T."/>
            <person name="Gonzalez C."/>
            <person name="Grossetete S."/>
            <person name="Guldener U."/>
            <person name="Henrissat B."/>
            <person name="Howlett B.J."/>
            <person name="Kodira C."/>
            <person name="Kretschmer M."/>
            <person name="Lappartient A."/>
            <person name="Leroch M."/>
            <person name="Levis C."/>
            <person name="Mauceli E."/>
            <person name="Neuveglise C."/>
            <person name="Oeser B."/>
            <person name="Pearson M."/>
            <person name="Poulain J."/>
            <person name="Poussereau N."/>
            <person name="Quesneville H."/>
            <person name="Rascle C."/>
            <person name="Schumacher J."/>
            <person name="Segurens B."/>
            <person name="Sexton A."/>
            <person name="Silva E."/>
            <person name="Sirven C."/>
            <person name="Soanes D.M."/>
            <person name="Talbot N.J."/>
            <person name="Templeton M."/>
            <person name="Yandava C."/>
            <person name="Yarden O."/>
            <person name="Zeng Q."/>
            <person name="Rollins J.A."/>
            <person name="Lebrun M.H."/>
            <person name="Dickman M."/>
        </authorList>
    </citation>
    <scope>NUCLEOTIDE SEQUENCE [LARGE SCALE GENOMIC DNA]</scope>
    <source>
        <strain evidence="2">ATCC 18683 / 1980 / Ss-1</strain>
    </source>
</reference>
<dbReference type="HOGENOM" id="CLU_2813981_0_0_1"/>
<dbReference type="RefSeq" id="XP_001585863.1">
    <property type="nucleotide sequence ID" value="XM_001585813.1"/>
</dbReference>
<sequence length="67" mass="7366">MEISGSNNATFSSKKGKDRQLNVVLTIPSDSHGRNRGRASTLARFPIPWYETKYDHMTLGAAAVVCI</sequence>